<dbReference type="PANTHER" id="PTHR12411">
    <property type="entry name" value="CYSTEINE PROTEASE FAMILY C1-RELATED"/>
    <property type="match status" value="1"/>
</dbReference>
<dbReference type="InterPro" id="IPR038765">
    <property type="entry name" value="Papain-like_cys_pep_sf"/>
</dbReference>
<gene>
    <name evidence="2" type="ORF">MUK42_21820</name>
</gene>
<evidence type="ECO:0000313" key="2">
    <source>
        <dbReference type="EMBL" id="URE10135.1"/>
    </source>
</evidence>
<accession>A0A9E7G8N4</accession>
<evidence type="ECO:0000259" key="1">
    <source>
        <dbReference type="SMART" id="SM00848"/>
    </source>
</evidence>
<dbReference type="InterPro" id="IPR013201">
    <property type="entry name" value="Prot_inhib_I29"/>
</dbReference>
<dbReference type="InterPro" id="IPR013128">
    <property type="entry name" value="Peptidase_C1A"/>
</dbReference>
<evidence type="ECO:0000313" key="3">
    <source>
        <dbReference type="Proteomes" id="UP001055439"/>
    </source>
</evidence>
<dbReference type="AlphaFoldDB" id="A0A9E7G8N4"/>
<name>A0A9E7G8N4_9LILI</name>
<dbReference type="Pfam" id="PF08246">
    <property type="entry name" value="Inhibitor_I29"/>
    <property type="match status" value="1"/>
</dbReference>
<feature type="domain" description="Cathepsin propeptide inhibitor" evidence="1">
    <location>
        <begin position="7"/>
        <end position="63"/>
    </location>
</feature>
<dbReference type="Proteomes" id="UP001055439">
    <property type="component" value="Chromosome 6"/>
</dbReference>
<dbReference type="SMART" id="SM00848">
    <property type="entry name" value="Inhibitor_I29"/>
    <property type="match status" value="1"/>
</dbReference>
<sequence length="121" mass="14123">MAMSLRHERWMAQHGRVYRDAAEKDRRFQIFKRNVEYVNTVNDAHRKYKLRINQYADLTNDEFKASYGGFRPTTTKAAPTFSYENETAVAPTVDWRRRGAVTPVKNQGECGNTTTNRKECN</sequence>
<dbReference type="EMBL" id="CP097508">
    <property type="protein sequence ID" value="URE10135.1"/>
    <property type="molecule type" value="Genomic_DNA"/>
</dbReference>
<dbReference type="SUPFAM" id="SSF54001">
    <property type="entry name" value="Cysteine proteinases"/>
    <property type="match status" value="1"/>
</dbReference>
<keyword evidence="3" id="KW-1185">Reference proteome</keyword>
<dbReference type="GO" id="GO:0008234">
    <property type="term" value="F:cysteine-type peptidase activity"/>
    <property type="evidence" value="ECO:0007669"/>
    <property type="project" value="InterPro"/>
</dbReference>
<reference evidence="2" key="1">
    <citation type="submission" date="2022-05" db="EMBL/GenBank/DDBJ databases">
        <title>The Musa troglodytarum L. genome provides insights into the mechanism of non-climacteric behaviour and enrichment of carotenoids.</title>
        <authorList>
            <person name="Wang J."/>
        </authorList>
    </citation>
    <scope>NUCLEOTIDE SEQUENCE</scope>
    <source>
        <tissue evidence="2">Leaf</tissue>
    </source>
</reference>
<dbReference type="Gene3D" id="3.90.70.10">
    <property type="entry name" value="Cysteine proteinases"/>
    <property type="match status" value="1"/>
</dbReference>
<organism evidence="2 3">
    <name type="scientific">Musa troglodytarum</name>
    <name type="common">fe'i banana</name>
    <dbReference type="NCBI Taxonomy" id="320322"/>
    <lineage>
        <taxon>Eukaryota</taxon>
        <taxon>Viridiplantae</taxon>
        <taxon>Streptophyta</taxon>
        <taxon>Embryophyta</taxon>
        <taxon>Tracheophyta</taxon>
        <taxon>Spermatophyta</taxon>
        <taxon>Magnoliopsida</taxon>
        <taxon>Liliopsida</taxon>
        <taxon>Zingiberales</taxon>
        <taxon>Musaceae</taxon>
        <taxon>Musa</taxon>
    </lineage>
</organism>
<proteinExistence type="predicted"/>
<protein>
    <recommendedName>
        <fullName evidence="1">Cathepsin propeptide inhibitor domain-containing protein</fullName>
    </recommendedName>
</protein>
<dbReference type="OrthoDB" id="665764at2759"/>